<accession>A0A9J6P5D8</accession>
<organism evidence="21 22">
    <name type="scientific">Oceanirhabdus seepicola</name>
    <dbReference type="NCBI Taxonomy" id="2828781"/>
    <lineage>
        <taxon>Bacteria</taxon>
        <taxon>Bacillati</taxon>
        <taxon>Bacillota</taxon>
        <taxon>Clostridia</taxon>
        <taxon>Eubacteriales</taxon>
        <taxon>Clostridiaceae</taxon>
        <taxon>Oceanirhabdus</taxon>
    </lineage>
</organism>
<keyword evidence="11 17" id="KW-0133">Cell shape</keyword>
<comment type="function">
    <text evidence="1 17 18">Cell wall formation. Catalyzes the addition of glutamate to the nucleotide precursor UDP-N-acetylmuramoyl-L-alanine (UMA).</text>
</comment>
<keyword evidence="7 17" id="KW-0963">Cytoplasm</keyword>
<dbReference type="InterPro" id="IPR036615">
    <property type="entry name" value="Mur_ligase_C_dom_sf"/>
</dbReference>
<evidence type="ECO:0000259" key="20">
    <source>
        <dbReference type="Pfam" id="PF08245"/>
    </source>
</evidence>
<evidence type="ECO:0000256" key="10">
    <source>
        <dbReference type="ARBA" id="ARBA00022840"/>
    </source>
</evidence>
<keyword evidence="10 17" id="KW-0067">ATP-binding</keyword>
<dbReference type="Gene3D" id="3.90.190.20">
    <property type="entry name" value="Mur ligase, C-terminal domain"/>
    <property type="match status" value="1"/>
</dbReference>
<comment type="caution">
    <text evidence="21">The sequence shown here is derived from an EMBL/GenBank/DDBJ whole genome shotgun (WGS) entry which is preliminary data.</text>
</comment>
<dbReference type="Proteomes" id="UP001056429">
    <property type="component" value="Unassembled WGS sequence"/>
</dbReference>
<keyword evidence="22" id="KW-1185">Reference proteome</keyword>
<dbReference type="SUPFAM" id="SSF51984">
    <property type="entry name" value="MurCD N-terminal domain"/>
    <property type="match status" value="1"/>
</dbReference>
<dbReference type="Gene3D" id="3.40.1190.10">
    <property type="entry name" value="Mur-like, catalytic domain"/>
    <property type="match status" value="1"/>
</dbReference>
<feature type="binding site" evidence="17">
    <location>
        <begin position="125"/>
        <end position="131"/>
    </location>
    <ligand>
        <name>ATP</name>
        <dbReference type="ChEBI" id="CHEBI:30616"/>
    </ligand>
</feature>
<evidence type="ECO:0000256" key="14">
    <source>
        <dbReference type="ARBA" id="ARBA00030398"/>
    </source>
</evidence>
<evidence type="ECO:0000256" key="5">
    <source>
        <dbReference type="ARBA" id="ARBA00012212"/>
    </source>
</evidence>
<dbReference type="SUPFAM" id="SSF53623">
    <property type="entry name" value="MurD-like peptide ligases, catalytic domain"/>
    <property type="match status" value="1"/>
</dbReference>
<protein>
    <recommendedName>
        <fullName evidence="6 17">UDP-N-acetylmuramoylalanine--D-glutamate ligase</fullName>
        <ecNumber evidence="5 17">6.3.2.9</ecNumber>
    </recommendedName>
    <alternativeName>
        <fullName evidence="15 17">D-glutamic acid-adding enzyme</fullName>
    </alternativeName>
    <alternativeName>
        <fullName evidence="14 17">UDP-N-acetylmuramoyl-L-alanyl-D-glutamate synthetase</fullName>
    </alternativeName>
</protein>
<dbReference type="SUPFAM" id="SSF53244">
    <property type="entry name" value="MurD-like peptide ligases, peptide-binding domain"/>
    <property type="match status" value="1"/>
</dbReference>
<evidence type="ECO:0000259" key="19">
    <source>
        <dbReference type="Pfam" id="PF02875"/>
    </source>
</evidence>
<comment type="catalytic activity">
    <reaction evidence="16 17 18">
        <text>UDP-N-acetyl-alpha-D-muramoyl-L-alanine + D-glutamate + ATP = UDP-N-acetyl-alpha-D-muramoyl-L-alanyl-D-glutamate + ADP + phosphate + H(+)</text>
        <dbReference type="Rhea" id="RHEA:16429"/>
        <dbReference type="ChEBI" id="CHEBI:15378"/>
        <dbReference type="ChEBI" id="CHEBI:29986"/>
        <dbReference type="ChEBI" id="CHEBI:30616"/>
        <dbReference type="ChEBI" id="CHEBI:43474"/>
        <dbReference type="ChEBI" id="CHEBI:83898"/>
        <dbReference type="ChEBI" id="CHEBI:83900"/>
        <dbReference type="ChEBI" id="CHEBI:456216"/>
        <dbReference type="EC" id="6.3.2.9"/>
    </reaction>
</comment>
<evidence type="ECO:0000256" key="16">
    <source>
        <dbReference type="ARBA" id="ARBA00047632"/>
    </source>
</evidence>
<keyword evidence="13 17" id="KW-0961">Cell wall biogenesis/degradation</keyword>
<evidence type="ECO:0000256" key="6">
    <source>
        <dbReference type="ARBA" id="ARBA00015655"/>
    </source>
</evidence>
<comment type="similarity">
    <text evidence="4 17">Belongs to the MurCDEF family.</text>
</comment>
<dbReference type="InterPro" id="IPR036565">
    <property type="entry name" value="Mur-like_cat_sf"/>
</dbReference>
<dbReference type="RefSeq" id="WP_250861180.1">
    <property type="nucleotide sequence ID" value="NZ_JAGSOJ010000005.1"/>
</dbReference>
<keyword evidence="12 17" id="KW-0573">Peptidoglycan synthesis</keyword>
<dbReference type="GO" id="GO:0009252">
    <property type="term" value="P:peptidoglycan biosynthetic process"/>
    <property type="evidence" value="ECO:0007669"/>
    <property type="project" value="UniProtKB-UniRule"/>
</dbReference>
<dbReference type="InterPro" id="IPR004101">
    <property type="entry name" value="Mur_ligase_C"/>
</dbReference>
<dbReference type="EC" id="6.3.2.9" evidence="5 17"/>
<dbReference type="HAMAP" id="MF_00639">
    <property type="entry name" value="MurD"/>
    <property type="match status" value="1"/>
</dbReference>
<reference evidence="21" key="1">
    <citation type="journal article" date="2021" name="mSystems">
        <title>Bacteria and Archaea Synergistically Convert Glycine Betaine to Biogenic Methane in the Formosa Cold Seep of the South China Sea.</title>
        <authorList>
            <person name="Li L."/>
            <person name="Zhang W."/>
            <person name="Zhang S."/>
            <person name="Song L."/>
            <person name="Sun Q."/>
            <person name="Zhang H."/>
            <person name="Xiang H."/>
            <person name="Dong X."/>
        </authorList>
    </citation>
    <scope>NUCLEOTIDE SEQUENCE</scope>
    <source>
        <strain evidence="21">ZWT</strain>
    </source>
</reference>
<evidence type="ECO:0000256" key="18">
    <source>
        <dbReference type="RuleBase" id="RU003664"/>
    </source>
</evidence>
<dbReference type="Pfam" id="PF08245">
    <property type="entry name" value="Mur_ligase_M"/>
    <property type="match status" value="1"/>
</dbReference>
<dbReference type="GO" id="GO:0051301">
    <property type="term" value="P:cell division"/>
    <property type="evidence" value="ECO:0007669"/>
    <property type="project" value="UniProtKB-KW"/>
</dbReference>
<evidence type="ECO:0000256" key="1">
    <source>
        <dbReference type="ARBA" id="ARBA00002734"/>
    </source>
</evidence>
<evidence type="ECO:0000256" key="7">
    <source>
        <dbReference type="ARBA" id="ARBA00022490"/>
    </source>
</evidence>
<dbReference type="GO" id="GO:0008360">
    <property type="term" value="P:regulation of cell shape"/>
    <property type="evidence" value="ECO:0007669"/>
    <property type="project" value="UniProtKB-KW"/>
</dbReference>
<reference evidence="21" key="2">
    <citation type="submission" date="2021-04" db="EMBL/GenBank/DDBJ databases">
        <authorList>
            <person name="Dong X."/>
        </authorList>
    </citation>
    <scope>NUCLEOTIDE SEQUENCE</scope>
    <source>
        <strain evidence="21">ZWT</strain>
    </source>
</reference>
<keyword evidence="8 17" id="KW-0436">Ligase</keyword>
<dbReference type="InterPro" id="IPR005762">
    <property type="entry name" value="MurD"/>
</dbReference>
<dbReference type="PANTHER" id="PTHR43692:SF1">
    <property type="entry name" value="UDP-N-ACETYLMURAMOYLALANINE--D-GLUTAMATE LIGASE"/>
    <property type="match status" value="1"/>
</dbReference>
<evidence type="ECO:0000256" key="17">
    <source>
        <dbReference type="HAMAP-Rule" id="MF_00639"/>
    </source>
</evidence>
<evidence type="ECO:0000256" key="13">
    <source>
        <dbReference type="ARBA" id="ARBA00023316"/>
    </source>
</evidence>
<dbReference type="AlphaFoldDB" id="A0A9J6P5D8"/>
<keyword evidence="17 18" id="KW-0132">Cell division</keyword>
<evidence type="ECO:0000256" key="15">
    <source>
        <dbReference type="ARBA" id="ARBA00032324"/>
    </source>
</evidence>
<evidence type="ECO:0000256" key="8">
    <source>
        <dbReference type="ARBA" id="ARBA00022598"/>
    </source>
</evidence>
<keyword evidence="17 18" id="KW-0131">Cell cycle</keyword>
<dbReference type="Pfam" id="PF02875">
    <property type="entry name" value="Mur_ligase_C"/>
    <property type="match status" value="1"/>
</dbReference>
<evidence type="ECO:0000256" key="11">
    <source>
        <dbReference type="ARBA" id="ARBA00022960"/>
    </source>
</evidence>
<evidence type="ECO:0000256" key="4">
    <source>
        <dbReference type="ARBA" id="ARBA00010416"/>
    </source>
</evidence>
<proteinExistence type="inferred from homology"/>
<dbReference type="InterPro" id="IPR013221">
    <property type="entry name" value="Mur_ligase_cen"/>
</dbReference>
<dbReference type="GO" id="GO:0005524">
    <property type="term" value="F:ATP binding"/>
    <property type="evidence" value="ECO:0007669"/>
    <property type="project" value="UniProtKB-UniRule"/>
</dbReference>
<dbReference type="GO" id="GO:0005737">
    <property type="term" value="C:cytoplasm"/>
    <property type="evidence" value="ECO:0007669"/>
    <property type="project" value="UniProtKB-SubCell"/>
</dbReference>
<dbReference type="EMBL" id="JAGSOJ010000005">
    <property type="protein sequence ID" value="MCM1992034.1"/>
    <property type="molecule type" value="Genomic_DNA"/>
</dbReference>
<dbReference type="GO" id="GO:0071555">
    <property type="term" value="P:cell wall organization"/>
    <property type="evidence" value="ECO:0007669"/>
    <property type="project" value="UniProtKB-KW"/>
</dbReference>
<evidence type="ECO:0000256" key="3">
    <source>
        <dbReference type="ARBA" id="ARBA00004752"/>
    </source>
</evidence>
<gene>
    <name evidence="17" type="primary">murD</name>
    <name evidence="21" type="ORF">KDK92_20040</name>
</gene>
<evidence type="ECO:0000256" key="9">
    <source>
        <dbReference type="ARBA" id="ARBA00022741"/>
    </source>
</evidence>
<feature type="domain" description="Mur ligase C-terminal" evidence="19">
    <location>
        <begin position="317"/>
        <end position="436"/>
    </location>
</feature>
<evidence type="ECO:0000313" key="21">
    <source>
        <dbReference type="EMBL" id="MCM1992034.1"/>
    </source>
</evidence>
<sequence length="461" mass="52301">MTMNFKEFKENINGKKIAVVGIGVSNIPLIKKLAEYGCKITAFDKKKYDDIPVELLQEFDKLGVKLCLGDDYLEGLIGFDIVYRTPSMMPDNQYLVRCREEGAIITSEMEEFVKYCPAKIFAVTGSDGKTTTTSIIYEIFKEEGYRTWVGGNIGTPLFDKLDEMEKDHKVVLELSSFQLISMKQAVDVAVITNLSPNHLDIHKDMDEYIDAKKNIFLYQRNSDLLVVNRENDITNSFEKEAKGAVSKFSLNRELKNGAYYKDGKLYLYGQFVCDKEDIKLIGMHNVDNILAAFCATRGEVSIETLKKIASSFTGVEHRCEFIRDVNGVKYYNDSIASSPTRTIAGLKGFNRPIILIAGGYDKNIPFDTLAKEGFEYIKELILVGLTKDKIRVEFEKEMAVRGKNIPIYEVKTFEDTVEMAKKIAEEGDVVYLSPACASFDMFPNFVLRGRRFKELVNNINE</sequence>
<keyword evidence="9 17" id="KW-0547">Nucleotide-binding</keyword>
<dbReference type="GO" id="GO:0008764">
    <property type="term" value="F:UDP-N-acetylmuramoylalanine-D-glutamate ligase activity"/>
    <property type="evidence" value="ECO:0007669"/>
    <property type="project" value="UniProtKB-UniRule"/>
</dbReference>
<evidence type="ECO:0000256" key="12">
    <source>
        <dbReference type="ARBA" id="ARBA00022984"/>
    </source>
</evidence>
<comment type="subcellular location">
    <subcellularLocation>
        <location evidence="2 17 18">Cytoplasm</location>
    </subcellularLocation>
</comment>
<name>A0A9J6P5D8_9CLOT</name>
<evidence type="ECO:0000256" key="2">
    <source>
        <dbReference type="ARBA" id="ARBA00004496"/>
    </source>
</evidence>
<dbReference type="NCBIfam" id="TIGR01087">
    <property type="entry name" value="murD"/>
    <property type="match status" value="1"/>
</dbReference>
<feature type="domain" description="Mur ligase central" evidence="20">
    <location>
        <begin position="123"/>
        <end position="295"/>
    </location>
</feature>
<evidence type="ECO:0000313" key="22">
    <source>
        <dbReference type="Proteomes" id="UP001056429"/>
    </source>
</evidence>
<dbReference type="Gene3D" id="3.40.50.720">
    <property type="entry name" value="NAD(P)-binding Rossmann-like Domain"/>
    <property type="match status" value="1"/>
</dbReference>
<comment type="pathway">
    <text evidence="3 17 18">Cell wall biogenesis; peptidoglycan biosynthesis.</text>
</comment>
<dbReference type="PANTHER" id="PTHR43692">
    <property type="entry name" value="UDP-N-ACETYLMURAMOYLALANINE--D-GLUTAMATE LIGASE"/>
    <property type="match status" value="1"/>
</dbReference>